<dbReference type="PANTHER" id="PTHR15004:SF0">
    <property type="entry name" value="GLUTAMYL-TRNA(GLN) AMIDOTRANSFERASE SUBUNIT C, MITOCHONDRIAL"/>
    <property type="match status" value="1"/>
</dbReference>
<dbReference type="RefSeq" id="WP_234864988.1">
    <property type="nucleotide sequence ID" value="NZ_JAKEVY010000002.1"/>
</dbReference>
<sequence>MELTNDMIRQLAQLSRLHIEEADLPRLKEDLGKMIHFVEKLQELDTTGVEPLLHMTDNVDVLRPDQLSPSLDRSTALAIAPDADDQYIYVPKVIKK</sequence>
<gene>
    <name evidence="1 2" type="primary">gatC</name>
    <name evidence="2" type="ORF">L0U88_07000</name>
</gene>
<comment type="subunit">
    <text evidence="1">Heterotrimer of A, B and C subunits.</text>
</comment>
<comment type="catalytic activity">
    <reaction evidence="1">
        <text>L-glutamyl-tRNA(Gln) + L-glutamine + ATP + H2O = L-glutaminyl-tRNA(Gln) + L-glutamate + ADP + phosphate + H(+)</text>
        <dbReference type="Rhea" id="RHEA:17521"/>
        <dbReference type="Rhea" id="RHEA-COMP:9681"/>
        <dbReference type="Rhea" id="RHEA-COMP:9684"/>
        <dbReference type="ChEBI" id="CHEBI:15377"/>
        <dbReference type="ChEBI" id="CHEBI:15378"/>
        <dbReference type="ChEBI" id="CHEBI:29985"/>
        <dbReference type="ChEBI" id="CHEBI:30616"/>
        <dbReference type="ChEBI" id="CHEBI:43474"/>
        <dbReference type="ChEBI" id="CHEBI:58359"/>
        <dbReference type="ChEBI" id="CHEBI:78520"/>
        <dbReference type="ChEBI" id="CHEBI:78521"/>
        <dbReference type="ChEBI" id="CHEBI:456216"/>
    </reaction>
</comment>
<comment type="similarity">
    <text evidence="1">Belongs to the GatC family.</text>
</comment>
<dbReference type="SUPFAM" id="SSF141000">
    <property type="entry name" value="Glu-tRNAGln amidotransferase C subunit"/>
    <property type="match status" value="1"/>
</dbReference>
<evidence type="ECO:0000313" key="3">
    <source>
        <dbReference type="Proteomes" id="UP001200145"/>
    </source>
</evidence>
<dbReference type="EMBL" id="JAKEVY010000002">
    <property type="protein sequence ID" value="MCF1714371.1"/>
    <property type="molecule type" value="Genomic_DNA"/>
</dbReference>
<comment type="caution">
    <text evidence="2">The sequence shown here is derived from an EMBL/GenBank/DDBJ whole genome shotgun (WGS) entry which is preliminary data.</text>
</comment>
<organism evidence="2 3">
    <name type="scientific">Flavihumibacter fluminis</name>
    <dbReference type="NCBI Taxonomy" id="2909236"/>
    <lineage>
        <taxon>Bacteria</taxon>
        <taxon>Pseudomonadati</taxon>
        <taxon>Bacteroidota</taxon>
        <taxon>Chitinophagia</taxon>
        <taxon>Chitinophagales</taxon>
        <taxon>Chitinophagaceae</taxon>
        <taxon>Flavihumibacter</taxon>
    </lineage>
</organism>
<keyword evidence="3" id="KW-1185">Reference proteome</keyword>
<dbReference type="InterPro" id="IPR036113">
    <property type="entry name" value="Asp/Glu-ADT_sf_sub_c"/>
</dbReference>
<protein>
    <recommendedName>
        <fullName evidence="1">Aspartyl/glutamyl-tRNA(Asn/Gln) amidotransferase subunit C</fullName>
        <shortName evidence="1">Asp/Glu-ADT subunit C</shortName>
        <ecNumber evidence="1">6.3.5.-</ecNumber>
    </recommendedName>
</protein>
<evidence type="ECO:0000256" key="1">
    <source>
        <dbReference type="HAMAP-Rule" id="MF_00122"/>
    </source>
</evidence>
<dbReference type="HAMAP" id="MF_00122">
    <property type="entry name" value="GatC"/>
    <property type="match status" value="1"/>
</dbReference>
<evidence type="ECO:0000313" key="2">
    <source>
        <dbReference type="EMBL" id="MCF1714371.1"/>
    </source>
</evidence>
<dbReference type="EC" id="6.3.5.-" evidence="1"/>
<dbReference type="Pfam" id="PF02686">
    <property type="entry name" value="GatC"/>
    <property type="match status" value="1"/>
</dbReference>
<dbReference type="Gene3D" id="1.10.20.60">
    <property type="entry name" value="Glu-tRNAGln amidotransferase C subunit, N-terminal domain"/>
    <property type="match status" value="1"/>
</dbReference>
<reference evidence="2 3" key="1">
    <citation type="submission" date="2022-01" db="EMBL/GenBank/DDBJ databases">
        <title>Flavihumibacter sp. nov., isolated from sediment of a river.</title>
        <authorList>
            <person name="Liu H."/>
        </authorList>
    </citation>
    <scope>NUCLEOTIDE SEQUENCE [LARGE SCALE GENOMIC DNA]</scope>
    <source>
        <strain evidence="2 3">RY-1</strain>
    </source>
</reference>
<dbReference type="InterPro" id="IPR003837">
    <property type="entry name" value="GatC"/>
</dbReference>
<dbReference type="NCBIfam" id="TIGR00135">
    <property type="entry name" value="gatC"/>
    <property type="match status" value="1"/>
</dbReference>
<keyword evidence="1" id="KW-0067">ATP-binding</keyword>
<dbReference type="Proteomes" id="UP001200145">
    <property type="component" value="Unassembled WGS sequence"/>
</dbReference>
<keyword evidence="1" id="KW-0547">Nucleotide-binding</keyword>
<keyword evidence="1" id="KW-0436">Ligase</keyword>
<keyword evidence="1" id="KW-0648">Protein biosynthesis</keyword>
<accession>A0ABS9BI91</accession>
<name>A0ABS9BI91_9BACT</name>
<comment type="catalytic activity">
    <reaction evidence="1">
        <text>L-aspartyl-tRNA(Asn) + L-glutamine + ATP + H2O = L-asparaginyl-tRNA(Asn) + L-glutamate + ADP + phosphate + 2 H(+)</text>
        <dbReference type="Rhea" id="RHEA:14513"/>
        <dbReference type="Rhea" id="RHEA-COMP:9674"/>
        <dbReference type="Rhea" id="RHEA-COMP:9677"/>
        <dbReference type="ChEBI" id="CHEBI:15377"/>
        <dbReference type="ChEBI" id="CHEBI:15378"/>
        <dbReference type="ChEBI" id="CHEBI:29985"/>
        <dbReference type="ChEBI" id="CHEBI:30616"/>
        <dbReference type="ChEBI" id="CHEBI:43474"/>
        <dbReference type="ChEBI" id="CHEBI:58359"/>
        <dbReference type="ChEBI" id="CHEBI:78515"/>
        <dbReference type="ChEBI" id="CHEBI:78516"/>
        <dbReference type="ChEBI" id="CHEBI:456216"/>
    </reaction>
</comment>
<proteinExistence type="inferred from homology"/>
<comment type="function">
    <text evidence="1">Allows the formation of correctly charged Asn-tRNA(Asn) or Gln-tRNA(Gln) through the transamidation of misacylated Asp-tRNA(Asn) or Glu-tRNA(Gln) in organisms which lack either or both of asparaginyl-tRNA or glutaminyl-tRNA synthetases. The reaction takes place in the presence of glutamine and ATP through an activated phospho-Asp-tRNA(Asn) or phospho-Glu-tRNA(Gln).</text>
</comment>
<dbReference type="PANTHER" id="PTHR15004">
    <property type="entry name" value="GLUTAMYL-TRNA(GLN) AMIDOTRANSFERASE SUBUNIT C, MITOCHONDRIAL"/>
    <property type="match status" value="1"/>
</dbReference>